<keyword evidence="2" id="KW-0378">Hydrolase</keyword>
<evidence type="ECO:0000313" key="3">
    <source>
        <dbReference type="Proteomes" id="UP000434241"/>
    </source>
</evidence>
<dbReference type="Proteomes" id="UP000434241">
    <property type="component" value="Unassembled WGS sequence"/>
</dbReference>
<dbReference type="RefSeq" id="WP_154556513.1">
    <property type="nucleotide sequence ID" value="NZ_JBQKDG010000046.1"/>
</dbReference>
<dbReference type="InterPro" id="IPR026353">
    <property type="entry name" value="Hypoxan-DNA_Glyclase"/>
</dbReference>
<dbReference type="GO" id="GO:0033958">
    <property type="term" value="F:DNA-deoxyinosine glycosylase activity"/>
    <property type="evidence" value="ECO:0007669"/>
    <property type="project" value="UniProtKB-EC"/>
</dbReference>
<dbReference type="NCBIfam" id="TIGR04274">
    <property type="entry name" value="hypoxanDNAglyco"/>
    <property type="match status" value="1"/>
</dbReference>
<dbReference type="EC" id="3.2.2.15" evidence="2"/>
<accession>A0A6N7VJC4</accession>
<name>A0A6N7VJC4_9FIRM</name>
<dbReference type="EMBL" id="VUMR01000056">
    <property type="protein sequence ID" value="MSS56962.1"/>
    <property type="molecule type" value="Genomic_DNA"/>
</dbReference>
<reference evidence="2 3" key="1">
    <citation type="submission" date="2019-08" db="EMBL/GenBank/DDBJ databases">
        <title>In-depth cultivation of the pig gut microbiome towards novel bacterial diversity and tailored functional studies.</title>
        <authorList>
            <person name="Wylensek D."/>
            <person name="Hitch T.C.A."/>
            <person name="Clavel T."/>
        </authorList>
    </citation>
    <scope>NUCLEOTIDE SEQUENCE [LARGE SCALE GENOMIC DNA]</scope>
    <source>
        <strain evidence="2 3">LKV-472-APC-3</strain>
    </source>
</reference>
<dbReference type="InterPro" id="IPR036895">
    <property type="entry name" value="Uracil-DNA_glycosylase-like_sf"/>
</dbReference>
<feature type="domain" description="Uracil-DNA glycosylase-like" evidence="1">
    <location>
        <begin position="15"/>
        <end position="138"/>
    </location>
</feature>
<dbReference type="SUPFAM" id="SSF52141">
    <property type="entry name" value="Uracil-DNA glycosylase-like"/>
    <property type="match status" value="1"/>
</dbReference>
<proteinExistence type="predicted"/>
<sequence length="153" mass="17764">MCKRIVGLDPIVFEDSRILIVGSMPSAISLKEQMYYANKNNRFWKILKEIFQTEDKIELLKVSHIALWDICHSCIRKTSADSEIKDIEPNDIQGLLNTYKNIEKVICNGRTSQNTMQKYFPNIETVYCPSTSSANAQFSLEQLIEIYKKEIYE</sequence>
<comment type="caution">
    <text evidence="2">The sequence shown here is derived from an EMBL/GenBank/DDBJ whole genome shotgun (WGS) entry which is preliminary data.</text>
</comment>
<dbReference type="Gene3D" id="3.40.470.10">
    <property type="entry name" value="Uracil-DNA glycosylase-like domain"/>
    <property type="match status" value="1"/>
</dbReference>
<dbReference type="AlphaFoldDB" id="A0A6N7VJC4"/>
<organism evidence="2 3">
    <name type="scientific">Holdemanella porci</name>
    <dbReference type="NCBI Taxonomy" id="2652276"/>
    <lineage>
        <taxon>Bacteria</taxon>
        <taxon>Bacillati</taxon>
        <taxon>Bacillota</taxon>
        <taxon>Erysipelotrichia</taxon>
        <taxon>Erysipelotrichales</taxon>
        <taxon>Erysipelotrichaceae</taxon>
        <taxon>Holdemanella</taxon>
    </lineage>
</organism>
<dbReference type="GeneID" id="93159369"/>
<dbReference type="Pfam" id="PF03167">
    <property type="entry name" value="UDG"/>
    <property type="match status" value="1"/>
</dbReference>
<dbReference type="CDD" id="cd10032">
    <property type="entry name" value="UDG-F6_HDG"/>
    <property type="match status" value="1"/>
</dbReference>
<evidence type="ECO:0000259" key="1">
    <source>
        <dbReference type="Pfam" id="PF03167"/>
    </source>
</evidence>
<gene>
    <name evidence="2" type="ORF">FYJ55_08745</name>
</gene>
<keyword evidence="3" id="KW-1185">Reference proteome</keyword>
<keyword evidence="2" id="KW-0326">Glycosidase</keyword>
<dbReference type="InterPro" id="IPR005122">
    <property type="entry name" value="Uracil-DNA_glycosylase-like"/>
</dbReference>
<protein>
    <submittedName>
        <fullName evidence="2">DNA-deoxyinosine glycosylase</fullName>
        <ecNumber evidence="2">3.2.2.15</ecNumber>
    </submittedName>
</protein>
<evidence type="ECO:0000313" key="2">
    <source>
        <dbReference type="EMBL" id="MSS56962.1"/>
    </source>
</evidence>